<dbReference type="RefSeq" id="WP_113894939.1">
    <property type="nucleotide sequence ID" value="NZ_JANJGA010000015.1"/>
</dbReference>
<comment type="caution">
    <text evidence="1">The sequence shown here is derived from an EMBL/GenBank/DDBJ whole genome shotgun (WGS) entry which is preliminary data.</text>
</comment>
<dbReference type="EMBL" id="PDKB01000016">
    <property type="protein sequence ID" value="RBQ28388.1"/>
    <property type="molecule type" value="Genomic_DNA"/>
</dbReference>
<protein>
    <submittedName>
        <fullName evidence="1">Uncharacterized protein</fullName>
    </submittedName>
</protein>
<evidence type="ECO:0000313" key="1">
    <source>
        <dbReference type="EMBL" id="RBQ28388.1"/>
    </source>
</evidence>
<reference evidence="1 2" key="1">
    <citation type="submission" date="2017-10" db="EMBL/GenBank/DDBJ databases">
        <title>Genomics of the genus Arcobacter.</title>
        <authorList>
            <person name="Perez-Cataluna A."/>
            <person name="Figueras M.J."/>
        </authorList>
    </citation>
    <scope>NUCLEOTIDE SEQUENCE [LARGE SCALE GENOMIC DNA]</scope>
    <source>
        <strain evidence="1 2">CECT 9230</strain>
    </source>
</reference>
<proteinExistence type="predicted"/>
<keyword evidence="2" id="KW-1185">Reference proteome</keyword>
<gene>
    <name evidence="1" type="ORF">CRU91_09210</name>
</gene>
<name>A0A366MQ23_9BACT</name>
<dbReference type="AlphaFoldDB" id="A0A366MQ23"/>
<sequence length="84" mass="9175">MSANTPIVRKFPTEDDKYRFLIGKGGVGIQLSEDEAMSVARRLALLLGLCVLEKGVNMPFAILNANQNSTREKPLGGDDTEEHS</sequence>
<evidence type="ECO:0000313" key="2">
    <source>
        <dbReference type="Proteomes" id="UP000252669"/>
    </source>
</evidence>
<accession>A0A366MQ23</accession>
<dbReference type="Proteomes" id="UP000252669">
    <property type="component" value="Unassembled WGS sequence"/>
</dbReference>
<organism evidence="1 2">
    <name type="scientific">Aliarcobacter vitoriensis</name>
    <dbReference type="NCBI Taxonomy" id="2011099"/>
    <lineage>
        <taxon>Bacteria</taxon>
        <taxon>Pseudomonadati</taxon>
        <taxon>Campylobacterota</taxon>
        <taxon>Epsilonproteobacteria</taxon>
        <taxon>Campylobacterales</taxon>
        <taxon>Arcobacteraceae</taxon>
        <taxon>Aliarcobacter</taxon>
    </lineage>
</organism>